<dbReference type="EMBL" id="JALJOV010000953">
    <property type="protein sequence ID" value="KAK9857929.1"/>
    <property type="molecule type" value="Genomic_DNA"/>
</dbReference>
<keyword evidence="9 14" id="KW-0472">Membrane</keyword>
<evidence type="ECO:0000256" key="5">
    <source>
        <dbReference type="ARBA" id="ARBA00022679"/>
    </source>
</evidence>
<evidence type="ECO:0000256" key="14">
    <source>
        <dbReference type="SAM" id="Phobius"/>
    </source>
</evidence>
<dbReference type="SMART" id="SM00563">
    <property type="entry name" value="PlsC"/>
    <property type="match status" value="1"/>
</dbReference>
<evidence type="ECO:0000256" key="13">
    <source>
        <dbReference type="SAM" id="MobiDB-lite"/>
    </source>
</evidence>
<gene>
    <name evidence="16" type="ORF">WJX84_000764</name>
</gene>
<keyword evidence="12" id="KW-0012">Acyltransferase</keyword>
<feature type="region of interest" description="Disordered" evidence="13">
    <location>
        <begin position="43"/>
        <end position="68"/>
    </location>
</feature>
<dbReference type="SUPFAM" id="SSF69593">
    <property type="entry name" value="Glycerol-3-phosphate (1)-acyltransferase"/>
    <property type="match status" value="1"/>
</dbReference>
<evidence type="ECO:0000256" key="4">
    <source>
        <dbReference type="ARBA" id="ARBA00022516"/>
    </source>
</evidence>
<evidence type="ECO:0000313" key="16">
    <source>
        <dbReference type="EMBL" id="KAK9857929.1"/>
    </source>
</evidence>
<keyword evidence="10" id="KW-0594">Phospholipid biosynthesis</keyword>
<evidence type="ECO:0000256" key="1">
    <source>
        <dbReference type="ARBA" id="ARBA00004370"/>
    </source>
</evidence>
<evidence type="ECO:0000256" key="10">
    <source>
        <dbReference type="ARBA" id="ARBA00023209"/>
    </source>
</evidence>
<dbReference type="CDD" id="cd07991">
    <property type="entry name" value="LPLAT_LPCAT1-like"/>
    <property type="match status" value="1"/>
</dbReference>
<evidence type="ECO:0000256" key="11">
    <source>
        <dbReference type="ARBA" id="ARBA00023264"/>
    </source>
</evidence>
<feature type="domain" description="Phospholipid/glycerol acyltransferase" evidence="15">
    <location>
        <begin position="198"/>
        <end position="309"/>
    </location>
</feature>
<feature type="transmembrane region" description="Helical" evidence="14">
    <location>
        <begin position="136"/>
        <end position="157"/>
    </location>
</feature>
<organism evidence="16 17">
    <name type="scientific">Apatococcus fuscideae</name>
    <dbReference type="NCBI Taxonomy" id="2026836"/>
    <lineage>
        <taxon>Eukaryota</taxon>
        <taxon>Viridiplantae</taxon>
        <taxon>Chlorophyta</taxon>
        <taxon>core chlorophytes</taxon>
        <taxon>Trebouxiophyceae</taxon>
        <taxon>Chlorellales</taxon>
        <taxon>Chlorellaceae</taxon>
        <taxon>Apatococcus</taxon>
    </lineage>
</organism>
<keyword evidence="17" id="KW-1185">Reference proteome</keyword>
<evidence type="ECO:0000256" key="8">
    <source>
        <dbReference type="ARBA" id="ARBA00023098"/>
    </source>
</evidence>
<feature type="transmembrane region" description="Helical" evidence="14">
    <location>
        <begin position="207"/>
        <end position="230"/>
    </location>
</feature>
<evidence type="ECO:0000256" key="7">
    <source>
        <dbReference type="ARBA" id="ARBA00022989"/>
    </source>
</evidence>
<evidence type="ECO:0000256" key="2">
    <source>
        <dbReference type="ARBA" id="ARBA00005189"/>
    </source>
</evidence>
<dbReference type="GO" id="GO:0005783">
    <property type="term" value="C:endoplasmic reticulum"/>
    <property type="evidence" value="ECO:0007669"/>
    <property type="project" value="TreeGrafter"/>
</dbReference>
<evidence type="ECO:0000256" key="12">
    <source>
        <dbReference type="ARBA" id="ARBA00023315"/>
    </source>
</evidence>
<keyword evidence="8" id="KW-0443">Lipid metabolism</keyword>
<evidence type="ECO:0000259" key="15">
    <source>
        <dbReference type="SMART" id="SM00563"/>
    </source>
</evidence>
<dbReference type="GO" id="GO:0004366">
    <property type="term" value="F:glycerol-3-phosphate O-acyltransferase activity"/>
    <property type="evidence" value="ECO:0007669"/>
    <property type="project" value="TreeGrafter"/>
</dbReference>
<evidence type="ECO:0000313" key="17">
    <source>
        <dbReference type="Proteomes" id="UP001485043"/>
    </source>
</evidence>
<dbReference type="GO" id="GO:0019432">
    <property type="term" value="P:triglyceride biosynthetic process"/>
    <property type="evidence" value="ECO:0007669"/>
    <property type="project" value="TreeGrafter"/>
</dbReference>
<keyword evidence="6 14" id="KW-0812">Transmembrane</keyword>
<feature type="compositionally biased region" description="Polar residues" evidence="13">
    <location>
        <begin position="57"/>
        <end position="68"/>
    </location>
</feature>
<evidence type="ECO:0000256" key="3">
    <source>
        <dbReference type="ARBA" id="ARBA00008655"/>
    </source>
</evidence>
<accession>A0AAW1SSJ0</accession>
<feature type="region of interest" description="Disordered" evidence="13">
    <location>
        <begin position="1"/>
        <end position="23"/>
    </location>
</feature>
<comment type="caution">
    <text evidence="16">The sequence shown here is derived from an EMBL/GenBank/DDBJ whole genome shotgun (WGS) entry which is preliminary data.</text>
</comment>
<feature type="compositionally biased region" description="Low complexity" evidence="13">
    <location>
        <begin position="414"/>
        <end position="458"/>
    </location>
</feature>
<dbReference type="GO" id="GO:0008654">
    <property type="term" value="P:phospholipid biosynthetic process"/>
    <property type="evidence" value="ECO:0007669"/>
    <property type="project" value="UniProtKB-KW"/>
</dbReference>
<protein>
    <recommendedName>
        <fullName evidence="15">Phospholipid/glycerol acyltransferase domain-containing protein</fullName>
    </recommendedName>
</protein>
<feature type="region of interest" description="Disordered" evidence="13">
    <location>
        <begin position="408"/>
        <end position="460"/>
    </location>
</feature>
<comment type="pathway">
    <text evidence="2">Lipid metabolism.</text>
</comment>
<evidence type="ECO:0000256" key="6">
    <source>
        <dbReference type="ARBA" id="ARBA00022692"/>
    </source>
</evidence>
<keyword evidence="4" id="KW-0444">Lipid biosynthesis</keyword>
<proteinExistence type="inferred from homology"/>
<comment type="subcellular location">
    <subcellularLocation>
        <location evidence="1">Membrane</location>
    </subcellularLocation>
</comment>
<dbReference type="PANTHER" id="PTHR23063">
    <property type="entry name" value="PHOSPHOLIPID ACYLTRANSFERASE"/>
    <property type="match status" value="1"/>
</dbReference>
<sequence length="512" mass="57160">MGASSPPGGSPDRHAHVGTDPQLLNKMSGSVLSLKHKELSEADLQSLDDRSKKGPAESSTDVKTTGTQQGAPTTILQDLFDISPLLNDAAAAMVDDSFLRCFTSATTDPWNWNIYLMPLWLVGVVVRHGILFPLRMLLLLGGFLLFFLAFAIVHNLVKDPKRAQLERVLVQFQCQVFVASWTGVVRYHGPRPDPRPNHVWVCNHTSMIDYIILTAYSPFAVIMQLHAGWIRFLQTRILGSLGCLWFNRNEVKDRVKVTQRMKEHVAQPDSTPLLIFPEGTCVNNEYCVMFKRGAFDLDAVVCPVAIKYNKIFVDAFWNSKRQSFTAHLLKLMSSWAVVCDVYFLEPQAKRPDETSQQFAERVQHMIATRAKLKVAPWDGYLKYYNLASRHPDLIEKRRKAFADTLRQHLDDRTSSPVSESSSPDAASQGRPPLSPRPGSSPTFPNGSSPQQQQQPQQSAFTAAEAAVGVVLWRTSAILQKVRSNDVKISTVSLLTAHFDVMCCLHSSVSPST</sequence>
<keyword evidence="5" id="KW-0808">Transferase</keyword>
<dbReference type="PANTHER" id="PTHR23063:SF2">
    <property type="entry name" value="GLYCEROL-3-PHOSPHATE ACYLTRANSFERASE 4, ISOFORM D-RELATED"/>
    <property type="match status" value="1"/>
</dbReference>
<feature type="transmembrane region" description="Helical" evidence="14">
    <location>
        <begin position="112"/>
        <end position="130"/>
    </location>
</feature>
<name>A0AAW1SSJ0_9CHLO</name>
<dbReference type="AlphaFoldDB" id="A0AAW1SSJ0"/>
<keyword evidence="7 14" id="KW-1133">Transmembrane helix</keyword>
<dbReference type="Pfam" id="PF01553">
    <property type="entry name" value="Acyltransferase"/>
    <property type="match status" value="1"/>
</dbReference>
<dbReference type="InterPro" id="IPR002123">
    <property type="entry name" value="Plipid/glycerol_acylTrfase"/>
</dbReference>
<dbReference type="InterPro" id="IPR045252">
    <property type="entry name" value="LPCAT1-like"/>
</dbReference>
<reference evidence="16 17" key="1">
    <citation type="journal article" date="2024" name="Nat. Commun.">
        <title>Phylogenomics reveals the evolutionary origins of lichenization in chlorophyte algae.</title>
        <authorList>
            <person name="Puginier C."/>
            <person name="Libourel C."/>
            <person name="Otte J."/>
            <person name="Skaloud P."/>
            <person name="Haon M."/>
            <person name="Grisel S."/>
            <person name="Petersen M."/>
            <person name="Berrin J.G."/>
            <person name="Delaux P.M."/>
            <person name="Dal Grande F."/>
            <person name="Keller J."/>
        </authorList>
    </citation>
    <scope>NUCLEOTIDE SEQUENCE [LARGE SCALE GENOMIC DNA]</scope>
    <source>
        <strain evidence="16 17">SAG 2523</strain>
    </source>
</reference>
<comment type="similarity">
    <text evidence="3">Belongs to the 1-acyl-sn-glycerol-3-phosphate acyltransferase family.</text>
</comment>
<dbReference type="GO" id="GO:0016020">
    <property type="term" value="C:membrane"/>
    <property type="evidence" value="ECO:0007669"/>
    <property type="project" value="UniProtKB-SubCell"/>
</dbReference>
<dbReference type="Proteomes" id="UP001485043">
    <property type="component" value="Unassembled WGS sequence"/>
</dbReference>
<evidence type="ECO:0000256" key="9">
    <source>
        <dbReference type="ARBA" id="ARBA00023136"/>
    </source>
</evidence>
<keyword evidence="11" id="KW-1208">Phospholipid metabolism</keyword>